<dbReference type="STRING" id="1125876.SAMN05443292_1055"/>
<evidence type="ECO:0000256" key="5">
    <source>
        <dbReference type="ARBA" id="ARBA00022840"/>
    </source>
</evidence>
<dbReference type="GO" id="GO:0006220">
    <property type="term" value="P:pyrimidine nucleotide metabolic process"/>
    <property type="evidence" value="ECO:0007669"/>
    <property type="project" value="UniProtKB-UniRule"/>
</dbReference>
<dbReference type="PANTHER" id="PTHR21299:SF2">
    <property type="entry name" value="CYTIDYLATE KINASE"/>
    <property type="match status" value="1"/>
</dbReference>
<dbReference type="Proteomes" id="UP000198931">
    <property type="component" value="Unassembled WGS sequence"/>
</dbReference>
<dbReference type="PANTHER" id="PTHR21299">
    <property type="entry name" value="CYTIDYLATE KINASE/PANTOATE-BETA-ALANINE LIGASE"/>
    <property type="match status" value="1"/>
</dbReference>
<dbReference type="Gene3D" id="3.40.50.300">
    <property type="entry name" value="P-loop containing nucleotide triphosphate hydrolases"/>
    <property type="match status" value="1"/>
</dbReference>
<dbReference type="GO" id="GO:0005524">
    <property type="term" value="F:ATP binding"/>
    <property type="evidence" value="ECO:0007669"/>
    <property type="project" value="UniProtKB-UniRule"/>
</dbReference>
<dbReference type="InterPro" id="IPR027417">
    <property type="entry name" value="P-loop_NTPase"/>
</dbReference>
<comment type="subcellular location">
    <subcellularLocation>
        <location evidence="8">Cytoplasm</location>
    </subcellularLocation>
</comment>
<keyword evidence="5 8" id="KW-0067">ATP-binding</keyword>
<feature type="binding site" evidence="8">
    <location>
        <begin position="10"/>
        <end position="18"/>
    </location>
    <ligand>
        <name>ATP</name>
        <dbReference type="ChEBI" id="CHEBI:30616"/>
    </ligand>
</feature>
<sequence length="224" mass="25694">MRKPVIAMDGYSSTGKSSISKIIAKKLDLVHLDTGSLYRAITYYALKNCLDNDGKIDLNKLYADFHLLKITFKIQEHELKLYLNGENMSQKIRQLKVNNHVSFIAKQPEIREFLLNLQRNTAVNGGIIMDGRDIGAFVLPDADYKFFLTASIEERTKRRFRELQGMGIETDEKTVGENLIKRDKIDSEREVSPLRQAKDAVLIDNTLISKEETIDLILSKIRKF</sequence>
<evidence type="ECO:0000256" key="1">
    <source>
        <dbReference type="ARBA" id="ARBA00009427"/>
    </source>
</evidence>
<accession>A0A1I3EFR0</accession>
<keyword evidence="8" id="KW-0963">Cytoplasm</keyword>
<dbReference type="GO" id="GO:0036430">
    <property type="term" value="F:CMP kinase activity"/>
    <property type="evidence" value="ECO:0007669"/>
    <property type="project" value="RHEA"/>
</dbReference>
<dbReference type="GO" id="GO:0005829">
    <property type="term" value="C:cytosol"/>
    <property type="evidence" value="ECO:0007669"/>
    <property type="project" value="TreeGrafter"/>
</dbReference>
<evidence type="ECO:0000256" key="3">
    <source>
        <dbReference type="ARBA" id="ARBA00022741"/>
    </source>
</evidence>
<organism evidence="10 11">
    <name type="scientific">Halpernia frigidisoli</name>
    <dbReference type="NCBI Taxonomy" id="1125876"/>
    <lineage>
        <taxon>Bacteria</taxon>
        <taxon>Pseudomonadati</taxon>
        <taxon>Bacteroidota</taxon>
        <taxon>Flavobacteriia</taxon>
        <taxon>Flavobacteriales</taxon>
        <taxon>Weeksellaceae</taxon>
        <taxon>Chryseobacterium group</taxon>
        <taxon>Halpernia</taxon>
    </lineage>
</organism>
<dbReference type="Pfam" id="PF02224">
    <property type="entry name" value="Cytidylate_kin"/>
    <property type="match status" value="1"/>
</dbReference>
<evidence type="ECO:0000256" key="6">
    <source>
        <dbReference type="ARBA" id="ARBA00047615"/>
    </source>
</evidence>
<dbReference type="SUPFAM" id="SSF52540">
    <property type="entry name" value="P-loop containing nucleoside triphosphate hydrolases"/>
    <property type="match status" value="1"/>
</dbReference>
<dbReference type="EC" id="2.7.4.25" evidence="8"/>
<dbReference type="NCBIfam" id="TIGR00017">
    <property type="entry name" value="cmk"/>
    <property type="match status" value="1"/>
</dbReference>
<comment type="similarity">
    <text evidence="1 8">Belongs to the cytidylate kinase family. Type 1 subfamily.</text>
</comment>
<keyword evidence="3 8" id="KW-0547">Nucleotide-binding</keyword>
<keyword evidence="4 8" id="KW-0418">Kinase</keyword>
<dbReference type="GO" id="GO:0015949">
    <property type="term" value="P:nucleobase-containing small molecule interconversion"/>
    <property type="evidence" value="ECO:0007669"/>
    <property type="project" value="TreeGrafter"/>
</dbReference>
<evidence type="ECO:0000256" key="8">
    <source>
        <dbReference type="HAMAP-Rule" id="MF_00238"/>
    </source>
</evidence>
<evidence type="ECO:0000313" key="11">
    <source>
        <dbReference type="Proteomes" id="UP000198931"/>
    </source>
</evidence>
<keyword evidence="11" id="KW-1185">Reference proteome</keyword>
<evidence type="ECO:0000256" key="2">
    <source>
        <dbReference type="ARBA" id="ARBA00022679"/>
    </source>
</evidence>
<evidence type="ECO:0000256" key="7">
    <source>
        <dbReference type="ARBA" id="ARBA00048478"/>
    </source>
</evidence>
<comment type="catalytic activity">
    <reaction evidence="7 8">
        <text>CMP + ATP = CDP + ADP</text>
        <dbReference type="Rhea" id="RHEA:11600"/>
        <dbReference type="ChEBI" id="CHEBI:30616"/>
        <dbReference type="ChEBI" id="CHEBI:58069"/>
        <dbReference type="ChEBI" id="CHEBI:60377"/>
        <dbReference type="ChEBI" id="CHEBI:456216"/>
        <dbReference type="EC" id="2.7.4.25"/>
    </reaction>
</comment>
<feature type="domain" description="Cytidylate kinase" evidence="9">
    <location>
        <begin position="6"/>
        <end position="222"/>
    </location>
</feature>
<dbReference type="InterPro" id="IPR011994">
    <property type="entry name" value="Cytidylate_kinase_dom"/>
</dbReference>
<name>A0A1I3EFR0_9FLAO</name>
<reference evidence="10 11" key="1">
    <citation type="submission" date="2016-10" db="EMBL/GenBank/DDBJ databases">
        <authorList>
            <person name="de Groot N.N."/>
        </authorList>
    </citation>
    <scope>NUCLEOTIDE SEQUENCE [LARGE SCALE GENOMIC DNA]</scope>
    <source>
        <strain evidence="10 11">DSM 26000</strain>
    </source>
</reference>
<proteinExistence type="inferred from homology"/>
<dbReference type="EMBL" id="FOQT01000001">
    <property type="protein sequence ID" value="SFH97815.1"/>
    <property type="molecule type" value="Genomic_DNA"/>
</dbReference>
<evidence type="ECO:0000313" key="10">
    <source>
        <dbReference type="EMBL" id="SFH97815.1"/>
    </source>
</evidence>
<dbReference type="HAMAP" id="MF_00238">
    <property type="entry name" value="Cytidyl_kinase_type1"/>
    <property type="match status" value="1"/>
</dbReference>
<dbReference type="RefSeq" id="WP_090079048.1">
    <property type="nucleotide sequence ID" value="NZ_FOQT01000001.1"/>
</dbReference>
<comment type="catalytic activity">
    <reaction evidence="6 8">
        <text>dCMP + ATP = dCDP + ADP</text>
        <dbReference type="Rhea" id="RHEA:25094"/>
        <dbReference type="ChEBI" id="CHEBI:30616"/>
        <dbReference type="ChEBI" id="CHEBI:57566"/>
        <dbReference type="ChEBI" id="CHEBI:58593"/>
        <dbReference type="ChEBI" id="CHEBI:456216"/>
        <dbReference type="EC" id="2.7.4.25"/>
    </reaction>
</comment>
<dbReference type="OrthoDB" id="9807434at2"/>
<gene>
    <name evidence="8" type="primary">cmk</name>
    <name evidence="10" type="ORF">SAMN05443292_1055</name>
</gene>
<evidence type="ECO:0000256" key="4">
    <source>
        <dbReference type="ARBA" id="ARBA00022777"/>
    </source>
</evidence>
<evidence type="ECO:0000259" key="9">
    <source>
        <dbReference type="Pfam" id="PF02224"/>
    </source>
</evidence>
<keyword evidence="2 8" id="KW-0808">Transferase</keyword>
<dbReference type="InterPro" id="IPR003136">
    <property type="entry name" value="Cytidylate_kin"/>
</dbReference>
<dbReference type="CDD" id="cd02020">
    <property type="entry name" value="CMPK"/>
    <property type="match status" value="1"/>
</dbReference>
<protein>
    <recommendedName>
        <fullName evidence="8">Cytidylate kinase</fullName>
        <shortName evidence="8">CK</shortName>
        <ecNumber evidence="8">2.7.4.25</ecNumber>
    </recommendedName>
    <alternativeName>
        <fullName evidence="8">Cytidine monophosphate kinase</fullName>
        <shortName evidence="8">CMP kinase</shortName>
    </alternativeName>
</protein>
<dbReference type="GO" id="GO:0036431">
    <property type="term" value="F:dCMP kinase activity"/>
    <property type="evidence" value="ECO:0007669"/>
    <property type="project" value="InterPro"/>
</dbReference>
<dbReference type="AlphaFoldDB" id="A0A1I3EFR0"/>